<keyword evidence="4" id="KW-1185">Reference proteome</keyword>
<name>A0A815IAE3_9BILA</name>
<dbReference type="EMBL" id="CAJNOQ010015421">
    <property type="protein sequence ID" value="CAF1361113.1"/>
    <property type="molecule type" value="Genomic_DNA"/>
</dbReference>
<dbReference type="Proteomes" id="UP000681722">
    <property type="component" value="Unassembled WGS sequence"/>
</dbReference>
<evidence type="ECO:0000313" key="2">
    <source>
        <dbReference type="EMBL" id="CAF1361113.1"/>
    </source>
</evidence>
<dbReference type="Gene3D" id="2.60.40.650">
    <property type="match status" value="1"/>
</dbReference>
<sequence length="137" mass="15103">MIPPGVPDFFTRYRWLEETSTVELRGRAWAGGTTIVSAEVSTDDAVSWSPAQLDDAPVGKFAWIGWSFTWTNVTCGEYVLRTRAVDALGNTQPDDDAAHDYYAMDVTKPQYVNVVVLPKGSLNAGANVKVPIRFPSY</sequence>
<comment type="caution">
    <text evidence="2">The sequence shown here is derived from an EMBL/GenBank/DDBJ whole genome shotgun (WGS) entry which is preliminary data.</text>
</comment>
<dbReference type="OrthoDB" id="10560392at2759"/>
<dbReference type="Proteomes" id="UP000663829">
    <property type="component" value="Unassembled WGS sequence"/>
</dbReference>
<dbReference type="GO" id="GO:0016491">
    <property type="term" value="F:oxidoreductase activity"/>
    <property type="evidence" value="ECO:0007669"/>
    <property type="project" value="InterPro"/>
</dbReference>
<evidence type="ECO:0000313" key="4">
    <source>
        <dbReference type="Proteomes" id="UP000663829"/>
    </source>
</evidence>
<proteinExistence type="predicted"/>
<protein>
    <recommendedName>
        <fullName evidence="1">Moybdenum cofactor oxidoreductase dimerisation domain-containing protein</fullName>
    </recommendedName>
</protein>
<feature type="domain" description="Moybdenum cofactor oxidoreductase dimerisation" evidence="1">
    <location>
        <begin position="19"/>
        <end position="96"/>
    </location>
</feature>
<accession>A0A815IAE3</accession>
<dbReference type="AlphaFoldDB" id="A0A815IAE3"/>
<evidence type="ECO:0000313" key="3">
    <source>
        <dbReference type="EMBL" id="CAF4239804.1"/>
    </source>
</evidence>
<dbReference type="SUPFAM" id="SSF81296">
    <property type="entry name" value="E set domains"/>
    <property type="match status" value="1"/>
</dbReference>
<dbReference type="InterPro" id="IPR005066">
    <property type="entry name" value="MoCF_OxRdtse_dimer"/>
</dbReference>
<reference evidence="2" key="1">
    <citation type="submission" date="2021-02" db="EMBL/GenBank/DDBJ databases">
        <authorList>
            <person name="Nowell W R."/>
        </authorList>
    </citation>
    <scope>NUCLEOTIDE SEQUENCE</scope>
</reference>
<dbReference type="EMBL" id="CAJOBC010070159">
    <property type="protein sequence ID" value="CAF4239804.1"/>
    <property type="molecule type" value="Genomic_DNA"/>
</dbReference>
<evidence type="ECO:0000259" key="1">
    <source>
        <dbReference type="Pfam" id="PF03404"/>
    </source>
</evidence>
<gene>
    <name evidence="2" type="ORF">GPM918_LOCUS31384</name>
    <name evidence="3" type="ORF">SRO942_LOCUS32032</name>
</gene>
<dbReference type="GO" id="GO:0030151">
    <property type="term" value="F:molybdenum ion binding"/>
    <property type="evidence" value="ECO:0007669"/>
    <property type="project" value="InterPro"/>
</dbReference>
<organism evidence="2 4">
    <name type="scientific">Didymodactylos carnosus</name>
    <dbReference type="NCBI Taxonomy" id="1234261"/>
    <lineage>
        <taxon>Eukaryota</taxon>
        <taxon>Metazoa</taxon>
        <taxon>Spiralia</taxon>
        <taxon>Gnathifera</taxon>
        <taxon>Rotifera</taxon>
        <taxon>Eurotatoria</taxon>
        <taxon>Bdelloidea</taxon>
        <taxon>Philodinida</taxon>
        <taxon>Philodinidae</taxon>
        <taxon>Didymodactylos</taxon>
    </lineage>
</organism>
<dbReference type="InterPro" id="IPR014756">
    <property type="entry name" value="Ig_E-set"/>
</dbReference>
<dbReference type="Pfam" id="PF03404">
    <property type="entry name" value="Mo-co_dimer"/>
    <property type="match status" value="1"/>
</dbReference>